<dbReference type="AlphaFoldDB" id="A0A2P2JGB6"/>
<feature type="repeat" description="WD" evidence="9">
    <location>
        <begin position="799"/>
        <end position="841"/>
    </location>
</feature>
<dbReference type="InterPro" id="IPR036322">
    <property type="entry name" value="WD40_repeat_dom_sf"/>
</dbReference>
<evidence type="ECO:0000256" key="9">
    <source>
        <dbReference type="PROSITE-ProRule" id="PRU00221"/>
    </source>
</evidence>
<evidence type="ECO:0000313" key="11">
    <source>
        <dbReference type="EMBL" id="MBW92485.1"/>
    </source>
</evidence>
<dbReference type="InterPro" id="IPR019775">
    <property type="entry name" value="WD40_repeat_CS"/>
</dbReference>
<keyword evidence="7" id="KW-0539">Nucleus</keyword>
<dbReference type="PANTHER" id="PTHR44218:SF15">
    <property type="entry name" value="PROTEIN SPA1-RELATED 2"/>
    <property type="match status" value="1"/>
</dbReference>
<dbReference type="GO" id="GO:0009640">
    <property type="term" value="P:photomorphogenesis"/>
    <property type="evidence" value="ECO:0007669"/>
    <property type="project" value="InterPro"/>
</dbReference>
<dbReference type="SUPFAM" id="SSF50978">
    <property type="entry name" value="WD40 repeat-like"/>
    <property type="match status" value="1"/>
</dbReference>
<feature type="repeat" description="WD" evidence="9">
    <location>
        <begin position="928"/>
        <end position="968"/>
    </location>
</feature>
<dbReference type="EMBL" id="GGEC01012002">
    <property type="protein sequence ID" value="MBW92485.1"/>
    <property type="molecule type" value="Transcribed_RNA"/>
</dbReference>
<dbReference type="PROSITE" id="PS50294">
    <property type="entry name" value="WD_REPEATS_REGION"/>
    <property type="match status" value="1"/>
</dbReference>
<feature type="repeat" description="WD" evidence="9">
    <location>
        <begin position="842"/>
        <end position="884"/>
    </location>
</feature>
<reference evidence="11" key="1">
    <citation type="submission" date="2018-02" db="EMBL/GenBank/DDBJ databases">
        <title>Rhizophora mucronata_Transcriptome.</title>
        <authorList>
            <person name="Meera S.P."/>
            <person name="Sreeshan A."/>
            <person name="Augustine A."/>
        </authorList>
    </citation>
    <scope>NUCLEOTIDE SEQUENCE</scope>
    <source>
        <tissue evidence="11">Leaf</tissue>
    </source>
</reference>
<dbReference type="GO" id="GO:0042802">
    <property type="term" value="F:identical protein binding"/>
    <property type="evidence" value="ECO:0007669"/>
    <property type="project" value="UniProtKB-ARBA"/>
</dbReference>
<dbReference type="SUPFAM" id="SSF56112">
    <property type="entry name" value="Protein kinase-like (PK-like)"/>
    <property type="match status" value="1"/>
</dbReference>
<keyword evidence="8" id="KW-0607">Phytochrome signaling pathway</keyword>
<dbReference type="GO" id="GO:0009585">
    <property type="term" value="P:red, far-red light phototransduction"/>
    <property type="evidence" value="ECO:0007669"/>
    <property type="project" value="UniProtKB-KW"/>
</dbReference>
<dbReference type="SMART" id="SM00320">
    <property type="entry name" value="WD40"/>
    <property type="match status" value="7"/>
</dbReference>
<dbReference type="Pfam" id="PF00400">
    <property type="entry name" value="WD40"/>
    <property type="match status" value="3"/>
</dbReference>
<evidence type="ECO:0000256" key="7">
    <source>
        <dbReference type="ARBA" id="ARBA00023242"/>
    </source>
</evidence>
<keyword evidence="3" id="KW-0808">Transferase</keyword>
<dbReference type="PROSITE" id="PS00678">
    <property type="entry name" value="WD_REPEATS_1"/>
    <property type="match status" value="2"/>
</dbReference>
<evidence type="ECO:0000256" key="4">
    <source>
        <dbReference type="ARBA" id="ARBA00022737"/>
    </source>
</evidence>
<evidence type="ECO:0000256" key="8">
    <source>
        <dbReference type="ARBA" id="ARBA00084091"/>
    </source>
</evidence>
<dbReference type="InterPro" id="IPR011009">
    <property type="entry name" value="Kinase-like_dom_sf"/>
</dbReference>
<evidence type="ECO:0000256" key="6">
    <source>
        <dbReference type="ARBA" id="ARBA00023054"/>
    </source>
</evidence>
<dbReference type="GO" id="GO:0005524">
    <property type="term" value="F:ATP binding"/>
    <property type="evidence" value="ECO:0007669"/>
    <property type="project" value="InterPro"/>
</dbReference>
<accession>A0A2P2JGB6</accession>
<dbReference type="InterPro" id="IPR001680">
    <property type="entry name" value="WD40_rpt"/>
</dbReference>
<evidence type="ECO:0000256" key="5">
    <source>
        <dbReference type="ARBA" id="ARBA00022786"/>
    </source>
</evidence>
<dbReference type="FunFam" id="2.130.10.10:FF:000090">
    <property type="entry name" value="E3 ubiquitin-protein ligase RFWD2 isoform X1"/>
    <property type="match status" value="1"/>
</dbReference>
<keyword evidence="4" id="KW-0677">Repeat</keyword>
<comment type="subcellular location">
    <subcellularLocation>
        <location evidence="1">Nucleus</location>
    </subcellularLocation>
</comment>
<evidence type="ECO:0000259" key="10">
    <source>
        <dbReference type="PROSITE" id="PS50011"/>
    </source>
</evidence>
<dbReference type="InterPro" id="IPR044630">
    <property type="entry name" value="SPA1/2/3/4"/>
</dbReference>
<dbReference type="PRINTS" id="PR00320">
    <property type="entry name" value="GPROTEINBRPT"/>
</dbReference>
<evidence type="ECO:0000256" key="1">
    <source>
        <dbReference type="ARBA" id="ARBA00004123"/>
    </source>
</evidence>
<keyword evidence="5" id="KW-0833">Ubl conjugation pathway</keyword>
<name>A0A2P2JGB6_RHIMU</name>
<dbReference type="InterPro" id="IPR015943">
    <property type="entry name" value="WD40/YVTN_repeat-like_dom_sf"/>
</dbReference>
<proteinExistence type="predicted"/>
<dbReference type="InterPro" id="IPR020472">
    <property type="entry name" value="WD40_PAC1"/>
</dbReference>
<keyword evidence="2 9" id="KW-0853">WD repeat</keyword>
<keyword evidence="6" id="KW-0175">Coiled coil</keyword>
<dbReference type="PROSITE" id="PS50011">
    <property type="entry name" value="PROTEIN_KINASE_DOM"/>
    <property type="match status" value="1"/>
</dbReference>
<dbReference type="PROSITE" id="PS50082">
    <property type="entry name" value="WD_REPEATS_2"/>
    <property type="match status" value="3"/>
</dbReference>
<dbReference type="InterPro" id="IPR000719">
    <property type="entry name" value="Prot_kinase_dom"/>
</dbReference>
<dbReference type="GO" id="GO:0005634">
    <property type="term" value="C:nucleus"/>
    <property type="evidence" value="ECO:0007669"/>
    <property type="project" value="UniProtKB-SubCell"/>
</dbReference>
<feature type="domain" description="Protein kinase" evidence="10">
    <location>
        <begin position="195"/>
        <end position="562"/>
    </location>
</feature>
<dbReference type="Gene3D" id="1.10.510.10">
    <property type="entry name" value="Transferase(Phosphotransferase) domain 1"/>
    <property type="match status" value="1"/>
</dbReference>
<evidence type="ECO:0000256" key="3">
    <source>
        <dbReference type="ARBA" id="ARBA00022679"/>
    </source>
</evidence>
<dbReference type="PANTHER" id="PTHR44218">
    <property type="entry name" value="PROTEIN SPA1-RELATED 2"/>
    <property type="match status" value="1"/>
</dbReference>
<evidence type="ECO:0000256" key="2">
    <source>
        <dbReference type="ARBA" id="ARBA00022574"/>
    </source>
</evidence>
<sequence>MPMLDGMDEGGVDEVDPVDVVEGAHLCSKDHDTAKPPESSTMLESREMVVFGECDYPESSFNVFAEFLEDKNVNRSGSTAEPTEQPCASPRYMDDADNMVEELMVRDYDSSNLAIVGTSKNRERIQTKLSHWPNISRLKGGSGSGSSYSNNLYPDNGKQTASNARYSSFPDVLDNKTSSDDCNEVVGQLKSTGHNQDSNMSSRGGIQTKIMSKSGFSEFFIKSTLKGKGIVFRGPRLDGVRLESRGTNNVKDAASNIKGSSPLWGLSADTAMPSSFGLARPRAGGSVHEGVSLREWLKTGRHKINKVECLHIFRQIVDVVDYSHSQGTPLRDLCPSCFKLSQMNQVKYLGRAVQRDMLEDTKVHSIPFPGDHVRRRQPVEQGMFPYSGTYLKKQKFGINMSSARWWPQFTPNYVVESETGNYGDVNFVDAQEFCINQHNQSAEFGTRRNLSSHHLANAAQHQLTSISDQLEEKWYMSPEEQNDDICTVSSNIYSLGVLLFELLGRFDSERAHATAMLELRQRILPPHFLSENPKEAGFCLWLLHPEPSSRPTTREILQSEVINGLHEVSAEEQALSIDQDDAKSELLLHFLVSLKEHEQKDAAKLVEEIRLLDADIGEIESRNLSRKHSHHVITDLDMQKFPVQHKVPSSSDLLPDFSFSSNANKMRFMSNINQLESAYFSMRSTIHLPGTDATERQDKDVLRNREHWNLTSQTEEQKPADCVGAFFNGLCKYAWYSKFEVRGLLRTGDFSNSANVICSLSFDRDADYFAAAGVSRKIKIFEFNALFNDLVDIHYPVIEMSNKSRLSCVCWNNYVKNYLASTDYDGVVKLWDMSTGQGVFQYSEHEKRAWSVDFSQVYPTKLASGSDDYSVKLWSINEKNSLDTIRSIANVCCVQFSSHSTHLLAFGSADFRTYCYDLRNVRTPWCVLAGHEKAVSYVKFLDPETLVTASTDNSLKIWNLNKTSSSGLSTAACSLTLGGHTNKKNFVGLSVADGYIACGSETNEVYAYHKSLPMPITSHTFGSIDPISGKETDDDDGLFVSSVCWRGKSDMIIAANSSGCIKVLQMT</sequence>
<protein>
    <recommendedName>
        <fullName evidence="10">Protein kinase domain-containing protein</fullName>
    </recommendedName>
</protein>
<organism evidence="11">
    <name type="scientific">Rhizophora mucronata</name>
    <name type="common">Asiatic mangrove</name>
    <dbReference type="NCBI Taxonomy" id="61149"/>
    <lineage>
        <taxon>Eukaryota</taxon>
        <taxon>Viridiplantae</taxon>
        <taxon>Streptophyta</taxon>
        <taxon>Embryophyta</taxon>
        <taxon>Tracheophyta</taxon>
        <taxon>Spermatophyta</taxon>
        <taxon>Magnoliopsida</taxon>
        <taxon>eudicotyledons</taxon>
        <taxon>Gunneridae</taxon>
        <taxon>Pentapetalae</taxon>
        <taxon>rosids</taxon>
        <taxon>fabids</taxon>
        <taxon>Malpighiales</taxon>
        <taxon>Rhizophoraceae</taxon>
        <taxon>Rhizophora</taxon>
    </lineage>
</organism>
<dbReference type="Gene3D" id="2.130.10.10">
    <property type="entry name" value="YVTN repeat-like/Quinoprotein amine dehydrogenase"/>
    <property type="match status" value="1"/>
</dbReference>
<dbReference type="GO" id="GO:0004672">
    <property type="term" value="F:protein kinase activity"/>
    <property type="evidence" value="ECO:0007669"/>
    <property type="project" value="InterPro"/>
</dbReference>